<dbReference type="RefSeq" id="WP_195496388.1">
    <property type="nucleotide sequence ID" value="NZ_JBBMFL010000007.1"/>
</dbReference>
<dbReference type="InterPro" id="IPR023296">
    <property type="entry name" value="Glyco_hydro_beta-prop_sf"/>
</dbReference>
<dbReference type="InterPro" id="IPR025442">
    <property type="entry name" value="DUF4185"/>
</dbReference>
<dbReference type="SUPFAM" id="SSF75005">
    <property type="entry name" value="Arabinanase/levansucrase/invertase"/>
    <property type="match status" value="1"/>
</dbReference>
<keyword evidence="3" id="KW-1185">Reference proteome</keyword>
<dbReference type="Gene3D" id="2.60.120.260">
    <property type="entry name" value="Galactose-binding domain-like"/>
    <property type="match status" value="1"/>
</dbReference>
<dbReference type="EMBL" id="JBBMFL010000007">
    <property type="protein sequence ID" value="MEQ2544854.1"/>
    <property type="molecule type" value="Genomic_DNA"/>
</dbReference>
<evidence type="ECO:0000313" key="2">
    <source>
        <dbReference type="EMBL" id="MEQ2544854.1"/>
    </source>
</evidence>
<reference evidence="2 3" key="1">
    <citation type="submission" date="2024-03" db="EMBL/GenBank/DDBJ databases">
        <title>Human intestinal bacterial collection.</title>
        <authorList>
            <person name="Pauvert C."/>
            <person name="Hitch T.C.A."/>
            <person name="Clavel T."/>
        </authorList>
    </citation>
    <scope>NUCLEOTIDE SEQUENCE [LARGE SCALE GENOMIC DNA]</scope>
    <source>
        <strain evidence="2 3">CLA-KB-H122</strain>
    </source>
</reference>
<name>A0ABV1GXC2_9BACT</name>
<comment type="caution">
    <text evidence="2">The sequence shown here is derived from an EMBL/GenBank/DDBJ whole genome shotgun (WGS) entry which is preliminary data.</text>
</comment>
<evidence type="ECO:0000259" key="1">
    <source>
        <dbReference type="Pfam" id="PF13810"/>
    </source>
</evidence>
<protein>
    <submittedName>
        <fullName evidence="2">DUF4185 domain-containing protein</fullName>
    </submittedName>
</protein>
<feature type="domain" description="DUF4185" evidence="1">
    <location>
        <begin position="252"/>
        <end position="499"/>
    </location>
</feature>
<dbReference type="Pfam" id="PF13810">
    <property type="entry name" value="DUF4185"/>
    <property type="match status" value="1"/>
</dbReference>
<sequence length="500" mass="53938">MLLLLSAACAAGCTDDKEEGGSDIKLNPDPTQLSNITLMKATFAADEFNMISEPGFELFPDEAIDYRSLWYFEGAYKEPSLVSKHTQAHNGQVALKLENPNDGNWCDACLQSIALKKGKDYTFSCFGQASWTGMNAFTGVRLEGGPIYDGQAGDWNPDVWTEFTKEFNSGDYTQGNVFCGAWGYPGVWVALDDFRLVPTGTTQTSTKLDACLATGTVSNASFTDISFAGKAVIWAGPNNTVSMALADVSAGGKHYANAFALSNDMNPDDGFYIAQVSPGSDGIVPILEPSGDGETACVPTAGVTVNGKQYIHYYSFKSLDPEDSDAWTANFSGLLSSADGGKSWTREIRGRWSGAGHFVQAAFYLSDRYLYMFGSDAGRSTPKIYVARIKSDGDIATAANWTYWDGTDWVAGDPESAAAITYGNASEMCVTYNAAHKRYIMVYRSGTTGGLVYRDAGSPEGDWSGEKLLALDNANQGGWFSPSVYPYSSGDNMYFIVSQL</sequence>
<evidence type="ECO:0000313" key="3">
    <source>
        <dbReference type="Proteomes" id="UP001460202"/>
    </source>
</evidence>
<dbReference type="Proteomes" id="UP001460202">
    <property type="component" value="Unassembled WGS sequence"/>
</dbReference>
<proteinExistence type="predicted"/>
<organism evidence="2 3">
    <name type="scientific">Alistipes intestinihominis</name>
    <dbReference type="NCBI Taxonomy" id="3133172"/>
    <lineage>
        <taxon>Bacteria</taxon>
        <taxon>Pseudomonadati</taxon>
        <taxon>Bacteroidota</taxon>
        <taxon>Bacteroidia</taxon>
        <taxon>Bacteroidales</taxon>
        <taxon>Rikenellaceae</taxon>
        <taxon>Alistipes</taxon>
    </lineage>
</organism>
<accession>A0ABV1GXC2</accession>
<gene>
    <name evidence="2" type="ORF">WMO46_07835</name>
</gene>